<feature type="compositionally biased region" description="Basic and acidic residues" evidence="1">
    <location>
        <begin position="316"/>
        <end position="328"/>
    </location>
</feature>
<evidence type="ECO:0000313" key="2">
    <source>
        <dbReference type="EMBL" id="KAK2104988.1"/>
    </source>
</evidence>
<protein>
    <submittedName>
        <fullName evidence="2">Uncharacterized protein</fullName>
    </submittedName>
</protein>
<feature type="compositionally biased region" description="Basic residues" evidence="1">
    <location>
        <begin position="329"/>
        <end position="340"/>
    </location>
</feature>
<feature type="region of interest" description="Disordered" evidence="1">
    <location>
        <begin position="264"/>
        <end position="375"/>
    </location>
</feature>
<comment type="caution">
    <text evidence="2">The sequence shown here is derived from an EMBL/GenBank/DDBJ whole genome shotgun (WGS) entry which is preliminary data.</text>
</comment>
<dbReference type="Proteomes" id="UP001266305">
    <property type="component" value="Unassembled WGS sequence"/>
</dbReference>
<sequence>MAAVNCAGDMVMGRPDRPKGHRRLLGCSGCSAPTEDRSSPGAKAGGVQGLLSCQVLLHQKHSPGSRSSPGHLRHPMEWSGAGVDPRASHHIFHTGSRCRCGGKRAGDAWSDQCWRQNNPFSHEPMSSRLTPTSGRTGSWEQAADTVSSFYDVTRNRHGIVSVGGAKATVTSTIAPMTTFPKMPQKSGQGPMAEPARCLRQLRTFAEKFQEVKEAAEMPTDKAREKTETWSHARPPRRREAAAAAPEESHAPWTTALQEAAASAELGRGLDTNTEEEKNTQPKRRKEELEAELREQETELKGLRKQSEIPPQLLSERLCRREAPGGRERMKTRKTERKRPQRHLEVEANNFPQLLDRKFDDPPDFRSGLPMLGTNS</sequence>
<dbReference type="EMBL" id="JASSZA010000008">
    <property type="protein sequence ID" value="KAK2104988.1"/>
    <property type="molecule type" value="Genomic_DNA"/>
</dbReference>
<dbReference type="InterPro" id="IPR045027">
    <property type="entry name" value="Homer"/>
</dbReference>
<feature type="region of interest" description="Disordered" evidence="1">
    <location>
        <begin position="211"/>
        <end position="250"/>
    </location>
</feature>
<organism evidence="2 3">
    <name type="scientific">Saguinus oedipus</name>
    <name type="common">Cotton-top tamarin</name>
    <name type="synonym">Oedipomidas oedipus</name>
    <dbReference type="NCBI Taxonomy" id="9490"/>
    <lineage>
        <taxon>Eukaryota</taxon>
        <taxon>Metazoa</taxon>
        <taxon>Chordata</taxon>
        <taxon>Craniata</taxon>
        <taxon>Vertebrata</taxon>
        <taxon>Euteleostomi</taxon>
        <taxon>Mammalia</taxon>
        <taxon>Eutheria</taxon>
        <taxon>Euarchontoglires</taxon>
        <taxon>Primates</taxon>
        <taxon>Haplorrhini</taxon>
        <taxon>Platyrrhini</taxon>
        <taxon>Cebidae</taxon>
        <taxon>Callitrichinae</taxon>
        <taxon>Saguinus</taxon>
    </lineage>
</organism>
<evidence type="ECO:0000313" key="3">
    <source>
        <dbReference type="Proteomes" id="UP001266305"/>
    </source>
</evidence>
<feature type="region of interest" description="Disordered" evidence="1">
    <location>
        <begin position="60"/>
        <end position="81"/>
    </location>
</feature>
<accession>A0ABQ9V6I7</accession>
<feature type="compositionally biased region" description="Basic and acidic residues" evidence="1">
    <location>
        <begin position="211"/>
        <end position="230"/>
    </location>
</feature>
<gene>
    <name evidence="2" type="ORF">P7K49_018844</name>
</gene>
<name>A0ABQ9V6I7_SAGOE</name>
<reference evidence="2 3" key="1">
    <citation type="submission" date="2023-05" db="EMBL/GenBank/DDBJ databases">
        <title>B98-5 Cell Line De Novo Hybrid Assembly: An Optical Mapping Approach.</title>
        <authorList>
            <person name="Kananen K."/>
            <person name="Auerbach J.A."/>
            <person name="Kautto E."/>
            <person name="Blachly J.S."/>
        </authorList>
    </citation>
    <scope>NUCLEOTIDE SEQUENCE [LARGE SCALE GENOMIC DNA]</scope>
    <source>
        <strain evidence="2">B95-8</strain>
        <tissue evidence="2">Cell line</tissue>
    </source>
</reference>
<evidence type="ECO:0000256" key="1">
    <source>
        <dbReference type="SAM" id="MobiDB-lite"/>
    </source>
</evidence>
<feature type="compositionally biased region" description="Basic and acidic residues" evidence="1">
    <location>
        <begin position="274"/>
        <end position="306"/>
    </location>
</feature>
<dbReference type="PANTHER" id="PTHR10918">
    <property type="entry name" value="HOMER"/>
    <property type="match status" value="1"/>
</dbReference>
<proteinExistence type="predicted"/>
<keyword evidence="3" id="KW-1185">Reference proteome</keyword>
<feature type="compositionally biased region" description="Basic and acidic residues" evidence="1">
    <location>
        <begin position="354"/>
        <end position="363"/>
    </location>
</feature>